<dbReference type="Pfam" id="PF00501">
    <property type="entry name" value="AMP-binding"/>
    <property type="match status" value="3"/>
</dbReference>
<reference evidence="7 8" key="1">
    <citation type="journal article" date="2013" name="Stand. Genomic Sci.">
        <title>Genomic Encyclopedia of Type Strains, Phase I: The one thousand microbial genomes (KMG-I) project.</title>
        <authorList>
            <person name="Kyrpides N.C."/>
            <person name="Woyke T."/>
            <person name="Eisen J.A."/>
            <person name="Garrity G."/>
            <person name="Lilburn T.G."/>
            <person name="Beck B.J."/>
            <person name="Whitman W.B."/>
            <person name="Hugenholtz P."/>
            <person name="Klenk H.P."/>
        </authorList>
    </citation>
    <scope>NUCLEOTIDE SEQUENCE [LARGE SCALE GENOMIC DNA]</scope>
    <source>
        <strain evidence="7 8">DSM 13484</strain>
    </source>
</reference>
<dbReference type="InterPro" id="IPR044894">
    <property type="entry name" value="TubC_N_sf"/>
</dbReference>
<dbReference type="FunFam" id="3.40.50.12780:FF:000012">
    <property type="entry name" value="Non-ribosomal peptide synthetase"/>
    <property type="match status" value="2"/>
</dbReference>
<dbReference type="CDD" id="cd05930">
    <property type="entry name" value="A_NRPS"/>
    <property type="match status" value="2"/>
</dbReference>
<dbReference type="GO" id="GO:0043041">
    <property type="term" value="P:amino acid activation for nonribosomal peptide biosynthetic process"/>
    <property type="evidence" value="ECO:0007669"/>
    <property type="project" value="TreeGrafter"/>
</dbReference>
<dbReference type="NCBIfam" id="NF003417">
    <property type="entry name" value="PRK04813.1"/>
    <property type="match status" value="3"/>
</dbReference>
<dbReference type="FunFam" id="3.30.300.30:FF:000010">
    <property type="entry name" value="Enterobactin synthetase component F"/>
    <property type="match status" value="1"/>
</dbReference>
<dbReference type="InterPro" id="IPR036736">
    <property type="entry name" value="ACP-like_sf"/>
</dbReference>
<accession>A0A562SJ82</accession>
<dbReference type="InterPro" id="IPR025110">
    <property type="entry name" value="AMP-bd_C"/>
</dbReference>
<proteinExistence type="inferred from homology"/>
<dbReference type="CDD" id="cd19543">
    <property type="entry name" value="DCL_NRPS"/>
    <property type="match status" value="1"/>
</dbReference>
<dbReference type="PROSITE" id="PS50075">
    <property type="entry name" value="CARRIER"/>
    <property type="match status" value="2"/>
</dbReference>
<comment type="caution">
    <text evidence="7">The sequence shown here is derived from an EMBL/GenBank/DDBJ whole genome shotgun (WGS) entry which is preliminary data.</text>
</comment>
<dbReference type="FunFam" id="1.10.1200.10:FF:000005">
    <property type="entry name" value="Nonribosomal peptide synthetase 1"/>
    <property type="match status" value="1"/>
</dbReference>
<dbReference type="Pfam" id="PF18563">
    <property type="entry name" value="TubC_N"/>
    <property type="match status" value="1"/>
</dbReference>
<organism evidence="7 8">
    <name type="scientific">Chitinophaga japonensis</name>
    <name type="common">Flexibacter japonensis</name>
    <dbReference type="NCBI Taxonomy" id="104662"/>
    <lineage>
        <taxon>Bacteria</taxon>
        <taxon>Pseudomonadati</taxon>
        <taxon>Bacteroidota</taxon>
        <taxon>Chitinophagia</taxon>
        <taxon>Chitinophagales</taxon>
        <taxon>Chitinophagaceae</taxon>
        <taxon>Chitinophaga</taxon>
    </lineage>
</organism>
<dbReference type="SUPFAM" id="SSF56801">
    <property type="entry name" value="Acetyl-CoA synthetase-like"/>
    <property type="match status" value="3"/>
</dbReference>
<dbReference type="Pfam" id="PF13193">
    <property type="entry name" value="AMP-binding_C"/>
    <property type="match status" value="1"/>
</dbReference>
<dbReference type="PANTHER" id="PTHR45527">
    <property type="entry name" value="NONRIBOSOMAL PEPTIDE SYNTHETASE"/>
    <property type="match status" value="1"/>
</dbReference>
<evidence type="ECO:0000256" key="4">
    <source>
        <dbReference type="ARBA" id="ARBA00022553"/>
    </source>
</evidence>
<comment type="cofactor">
    <cofactor evidence="1">
        <name>pantetheine 4'-phosphate</name>
        <dbReference type="ChEBI" id="CHEBI:47942"/>
    </cofactor>
</comment>
<dbReference type="Gene3D" id="1.10.1200.10">
    <property type="entry name" value="ACP-like"/>
    <property type="match status" value="2"/>
</dbReference>
<dbReference type="InterPro" id="IPR045851">
    <property type="entry name" value="AMP-bd_C_sf"/>
</dbReference>
<dbReference type="InterPro" id="IPR006162">
    <property type="entry name" value="Ppantetheine_attach_site"/>
</dbReference>
<dbReference type="Proteomes" id="UP000316778">
    <property type="component" value="Unassembled WGS sequence"/>
</dbReference>
<dbReference type="PROSITE" id="PS00455">
    <property type="entry name" value="AMP_BINDING"/>
    <property type="match status" value="3"/>
</dbReference>
<name>A0A562SJ82_CHIJA</name>
<feature type="non-terminal residue" evidence="7">
    <location>
        <position position="3262"/>
    </location>
</feature>
<dbReference type="GO" id="GO:0044550">
    <property type="term" value="P:secondary metabolite biosynthetic process"/>
    <property type="evidence" value="ECO:0007669"/>
    <property type="project" value="UniProtKB-ARBA"/>
</dbReference>
<dbReference type="Pfam" id="PF00550">
    <property type="entry name" value="PP-binding"/>
    <property type="match status" value="2"/>
</dbReference>
<dbReference type="Gene3D" id="2.30.38.10">
    <property type="entry name" value="Luciferase, Domain 3"/>
    <property type="match status" value="2"/>
</dbReference>
<dbReference type="InterPro" id="IPR010071">
    <property type="entry name" value="AA_adenyl_dom"/>
</dbReference>
<dbReference type="Gene3D" id="3.30.559.10">
    <property type="entry name" value="Chloramphenicol acetyltransferase-like domain"/>
    <property type="match status" value="4"/>
</dbReference>
<dbReference type="PANTHER" id="PTHR45527:SF1">
    <property type="entry name" value="FATTY ACID SYNTHASE"/>
    <property type="match status" value="1"/>
</dbReference>
<evidence type="ECO:0000313" key="7">
    <source>
        <dbReference type="EMBL" id="TWI80850.1"/>
    </source>
</evidence>
<dbReference type="SUPFAM" id="SSF47336">
    <property type="entry name" value="ACP-like"/>
    <property type="match status" value="2"/>
</dbReference>
<evidence type="ECO:0000259" key="6">
    <source>
        <dbReference type="PROSITE" id="PS50075"/>
    </source>
</evidence>
<dbReference type="InterPro" id="IPR009081">
    <property type="entry name" value="PP-bd_ACP"/>
</dbReference>
<dbReference type="SMART" id="SM00823">
    <property type="entry name" value="PKS_PP"/>
    <property type="match status" value="2"/>
</dbReference>
<dbReference type="InterPro" id="IPR020845">
    <property type="entry name" value="AMP-binding_CS"/>
</dbReference>
<keyword evidence="3" id="KW-0596">Phosphopantetheine</keyword>
<dbReference type="InterPro" id="IPR023213">
    <property type="entry name" value="CAT-like_dom_sf"/>
</dbReference>
<feature type="domain" description="Carrier" evidence="6">
    <location>
        <begin position="1020"/>
        <end position="1095"/>
    </location>
</feature>
<evidence type="ECO:0000256" key="5">
    <source>
        <dbReference type="ARBA" id="ARBA00022737"/>
    </source>
</evidence>
<dbReference type="InterPro" id="IPR001242">
    <property type="entry name" value="Condensation_dom"/>
</dbReference>
<protein>
    <submittedName>
        <fullName evidence="7">Non-ribosomal peptide synthase protein (TIGR01720 family)/amino acid adenylation domain-containing protein</fullName>
    </submittedName>
</protein>
<dbReference type="Gene3D" id="3.30.559.30">
    <property type="entry name" value="Nonribosomal peptide synthetase, condensation domain"/>
    <property type="match status" value="4"/>
</dbReference>
<dbReference type="OrthoDB" id="9778383at2"/>
<dbReference type="Gene3D" id="1.10.10.1830">
    <property type="entry name" value="Non-ribosomal peptide synthase, adenylation domain"/>
    <property type="match status" value="1"/>
</dbReference>
<dbReference type="GO" id="GO:0005737">
    <property type="term" value="C:cytoplasm"/>
    <property type="evidence" value="ECO:0007669"/>
    <property type="project" value="TreeGrafter"/>
</dbReference>
<dbReference type="InterPro" id="IPR041464">
    <property type="entry name" value="TubC_N"/>
</dbReference>
<dbReference type="InterPro" id="IPR010060">
    <property type="entry name" value="NRPS_synth"/>
</dbReference>
<dbReference type="NCBIfam" id="TIGR01720">
    <property type="entry name" value="NRPS-para261"/>
    <property type="match status" value="1"/>
</dbReference>
<dbReference type="Gene3D" id="3.30.300.30">
    <property type="match status" value="2"/>
</dbReference>
<dbReference type="RefSeq" id="WP_158642792.1">
    <property type="nucleotide sequence ID" value="NZ_VLLG01000009.1"/>
</dbReference>
<dbReference type="GO" id="GO:0031177">
    <property type="term" value="F:phosphopantetheine binding"/>
    <property type="evidence" value="ECO:0007669"/>
    <property type="project" value="InterPro"/>
</dbReference>
<dbReference type="InterPro" id="IPR020806">
    <property type="entry name" value="PKS_PP-bd"/>
</dbReference>
<evidence type="ECO:0000256" key="2">
    <source>
        <dbReference type="ARBA" id="ARBA00006432"/>
    </source>
</evidence>
<keyword evidence="8" id="KW-1185">Reference proteome</keyword>
<dbReference type="PROSITE" id="PS00012">
    <property type="entry name" value="PHOSPHOPANTETHEINE"/>
    <property type="match status" value="2"/>
</dbReference>
<dbReference type="GO" id="GO:0003824">
    <property type="term" value="F:catalytic activity"/>
    <property type="evidence" value="ECO:0007669"/>
    <property type="project" value="InterPro"/>
</dbReference>
<dbReference type="SUPFAM" id="SSF52777">
    <property type="entry name" value="CoA-dependent acyltransferases"/>
    <property type="match status" value="8"/>
</dbReference>
<dbReference type="NCBIfam" id="TIGR01733">
    <property type="entry name" value="AA-adenyl-dom"/>
    <property type="match status" value="2"/>
</dbReference>
<dbReference type="CDD" id="cd19531">
    <property type="entry name" value="LCL_NRPS-like"/>
    <property type="match status" value="1"/>
</dbReference>
<gene>
    <name evidence="7" type="ORF">LX66_5677</name>
</gene>
<dbReference type="InterPro" id="IPR000873">
    <property type="entry name" value="AMP-dep_synth/lig_dom"/>
</dbReference>
<sequence>MQALTLLNKLRVYGIKIYRQNAELKLHAPEGKMTPELLEEIRLYREDLLDLLEMARQTTTVIGSAAESEDYPVSSQQKAIWIVCQGAGAGSAYNMPLLLRLDRQVHLPALEKALQQVVKRHEVFRTAFFQHESGEIRQRLEEIVFHIGRREMTGWTQAQWEQELLEESMRPFDLQRAPLLRATLLYQPGGNSYLQLTIHHMICDGASLEILKRELVGAYEAERSGRTALFPPPALTPRDVAVWEQQRIAEQGWKREAGFWKSTLEEDWPVLQLRDGARPAIKTSAGKHLQFQLPQTAAGFLEAFCSRRRVSFFSGLLAALNVLFYRYTGNSDVVTGTVSAGREHGGLEKLVGLFINPLVIRTAVSPGDTFEQLLQHQQKVLNDAFAHQEIPFAYLVELLGKRRDISRSALFDIMVIYNDHRQDAPLDEESSHIIPLHEDPRTTSQFDITFSFHVTGQGTGLDITFNTDIYEEAMIRRLVTHYGSLLTHLQAHAADPVGRVTYLSPSEQEQLLQGFNNTGAAMETGLTLVDLFNRQVASRGDLPALLFKERSFSFRELDTLSGQLARYLVRQYDLQPGNLVGVMLPRSEWMIISLLAVLKTGCAYVPVDPAYPPERVEYIKADSGCRVCLDEQELQRFLAVKDAYPAAAWQATVHERDLAYVIYTSGSTGKPKGCMLEHRGVVNRIGWMWRHYGFGNDDVVLQKTTFTFDVSVWEIFMPLCWGCSMVLCEEHDVYAPARIAALISRHGVTCLHFVPGMLDAFVDVWLGAPENIAALSSLRRVITSGEALRLTTVRNWYSRLQVPLANLYGPTETSIDVTYFDTHPGITGVPIGKPVANTRLYILDKEQQLLPVGIGGELYVGGVQLARGYLNRPELTAERFIPSPFSNGERLYRTGDLARWLPDGNIEYLGRADDQVKIRGFRVELGELEFALRQLEGIDQAVAAVYEAGNGTRELAAYISGQRKYTIRELKQSLQQKLPEYMLPAYLVQVDQWPLTSSGKIDRKGLPSPATIHTETTFIPPRNAAERQVAHAWQQVLNREQVSVQDHFFDTGGDSIKAIRLLAILKKTFNREIGIYELYLHGTIEQLAAYLLENAGGMQDQRLRSQLEEQVEELQQEVLAVHPQADAIAAVYPMSDIQKGMLFGSQVSQDLAVYHEQFIYQLHYHSFDEEVFTKAFSLLTQKHETLRTGFDLSGYREPVQVVWKTVPVKIAYIDISASTESEQEDIINTYMREERERPFDFREAPLWRVRLFRCSGQRLIYLLQFHHAILDGWSVASLNTELHHVYNTLQQRPGFSPLPLQCTNRDAILDALLVKQRKAGAAFWKNELAGYRRLDIFSPVSTLETYRQSYDAAYLDRLKAVAGEHRVPVKHLCFAAYLYALQMLTCEEELTIGMVSNTRPVQEDGDRLLGCFLNTLPVRMHMPGGNGVTWRQYLEYVDARLSRLKQYDRTTLPDIAGMTGETGGLYNPFYDVMFNYIDFHVYEQVDRERQLPENGRLLSLSSHEVANAYLAVDINVTGNRLQVSYTLTRELKSGALLPELHTYFNNVLEACAVAADQPVSRNSILPPATQQQLLVAFNSTASAYPDKSTLTDLFEEWVKRCPDSPALVHEGQTVSYRELDSRSNQLARYLRRLGAGNGNPVPVCLARSAELVISMLAVLKAGGAYVPVDPAYPEERIAYMLSDAGSNLLLTSSSYPELAEGPGNRRLVQVDIDWPMVAGEEATPLLLPLQPADPAYIIYTSGSTGRPKGVIIPHTAMVNLVHWHIGRYEVTPGARSTAMAGVGFDAFALETWSALLSGATLYIVGDEQKLDPEELLAFYDQHRITHAFVPPALIPGLVNCEQPAGMALKYVLIGGDRLPEVDISRLSYTLVNQYGPTESTVMVTDHPIYELTGKQPPIGKPLANTTLYVLDGNRQLLPVGVPGELYIGGVQLAKGYLNKPDLTAAKFVPDPYKEGERLYRSGDLCRWLSDGNLEYIGRIDDQVKIRGYRIEPGEVEHALEQLQGVTAAVVTPLADQEGQRCLVGYFTGEQQLDISNMRQHLLERLPAYMVPAWLVQLDCFPLTANGKVDKGALPPVTLPPAGMDTAFAAPGNSMEMVLAEVYGNVLGRSSISIKQNFFELGGDSIKAILLTNRLRQRGYSLKVGDVLKYPVLEELAVHVARAAFTVPQHEVSGRAPLTPVQHWLLNSSYACKHHYNQSVLLRSSKPLNAGILRQCLTTLTNHHDALRMTYQLAEGEWHQYNRPVGEPCYTLLEYDLREDTAPVLQMERLGNGLQASIHLETGPLLKAGLFRMPDGDRLLLIIHHLVTDGISWRILLEDLSLLYSSLENGAAAALPLKSTSFLDWSVKLQAYAGSNALEQELPYWQSMQGADHALPLDHPGGGNQLADNDSCSFELDRTLTDLLTSGINNVYNTDTNDILLTALALAARSSFGQPALLVELEGHGREELLEGVDIGRTVGWFTSTYPLLFRLPAGGDAAACLVAIKEQLRGVPGKGMGYGLLRYLSQGGKERLGALPSGRILFNYLGDFGAGLKDPAGEALFTFDADHQGAVMDGSCEQEAVLSVVGILVAGTLRITVSYSRLQYEAATIQQLVQGYEAQLKELIAHLHASPRRYLTPGDVTFRGLDMKELEAICSAGEVADIYALSPLQEGIYYHWLSDPGSPAYVEQTAYRVRGILDAGVMGKSYEYLVARHAVLRTSFSHEYGSGNLQIVRKQVQAGFIYQDISNLEDKEAYVTHYKQQDRKKGFDLRSGSQMRLSVLDLGAGEYEFVWSHHHILMDGWCTAILIGECYSIYGALINDRPVVLEHVQPYVHYINWLSRLDTSRSLQYWRNYLGGYESLAGIPFKESAREGAPYILKEACLSLDAGRFSAIQDFCRRLGVTEGTFIQAAWAYLLSCYNHTQDVVFGAVVSGRPGELDGVETMIGLFINTIPVRVRYNDATTVKALLQQVQEQFIEGLPHHYARLSEVQAQSVLGNKLFDHPVAYLNHPVQTMLSEGIEGKQGLEGLQLLSTTIVNQPNYDFNVIAAPAGGGISIVFRYNGACYPDDAVDRVKEHFANVMEAFVTSADSELSQVTWLPAGERHQLLYEFNDTGSPYPDAQSIPDLFAGWVERVGDSAALVHEGRTLSYRELDEQSNQLAHYLQRQGVGEGSVVPVLLDRSLELVLSLLAVLKAGGAYVPVDPAYPAERISYMLSDTGSRLLLTHSYYTDLLEDHASVQQVCIDRDWSLVQAGEVAAPGVGPSSSSLAYVIYTSGSTGQPKGV</sequence>
<dbReference type="FunFam" id="2.30.38.10:FF:000001">
    <property type="entry name" value="Non-ribosomal peptide synthetase PvdI"/>
    <property type="match status" value="2"/>
</dbReference>
<dbReference type="Pfam" id="PF00668">
    <property type="entry name" value="Condensation"/>
    <property type="match status" value="4"/>
</dbReference>
<dbReference type="CDD" id="cd19534">
    <property type="entry name" value="E_NRPS"/>
    <property type="match status" value="1"/>
</dbReference>
<comment type="similarity">
    <text evidence="2">Belongs to the ATP-dependent AMP-binding enzyme family.</text>
</comment>
<evidence type="ECO:0000256" key="1">
    <source>
        <dbReference type="ARBA" id="ARBA00001957"/>
    </source>
</evidence>
<dbReference type="Gene3D" id="3.40.50.980">
    <property type="match status" value="6"/>
</dbReference>
<keyword evidence="5" id="KW-0677">Repeat</keyword>
<evidence type="ECO:0000313" key="8">
    <source>
        <dbReference type="Proteomes" id="UP000316778"/>
    </source>
</evidence>
<keyword evidence="4" id="KW-0597">Phosphoprotein</keyword>
<evidence type="ECO:0000256" key="3">
    <source>
        <dbReference type="ARBA" id="ARBA00022450"/>
    </source>
</evidence>
<dbReference type="EMBL" id="VLLG01000009">
    <property type="protein sequence ID" value="TWI80850.1"/>
    <property type="molecule type" value="Genomic_DNA"/>
</dbReference>
<dbReference type="FunFam" id="3.40.50.980:FF:000001">
    <property type="entry name" value="Non-ribosomal peptide synthetase"/>
    <property type="match status" value="2"/>
</dbReference>
<feature type="domain" description="Carrier" evidence="6">
    <location>
        <begin position="2089"/>
        <end position="2163"/>
    </location>
</feature>